<evidence type="ECO:0000259" key="5">
    <source>
        <dbReference type="PROSITE" id="PS51443"/>
    </source>
</evidence>
<dbReference type="STRING" id="497965.Cyan7822_3635"/>
<dbReference type="InterPro" id="IPR040409">
    <property type="entry name" value="PCS-like"/>
</dbReference>
<dbReference type="EC" id="2.3.2.15" evidence="1"/>
<accession>E0UG72</accession>
<dbReference type="MEROPS" id="C83.001"/>
<dbReference type="eggNOG" id="COG3271">
    <property type="taxonomic scope" value="Bacteria"/>
</dbReference>
<dbReference type="GO" id="GO:0016756">
    <property type="term" value="F:glutathione gamma-glutamylcysteinyltransferase activity"/>
    <property type="evidence" value="ECO:0007669"/>
    <property type="project" value="UniProtKB-EC"/>
</dbReference>
<protein>
    <recommendedName>
        <fullName evidence="1">glutathione gamma-glutamylcysteinyltransferase</fullName>
        <ecNumber evidence="1">2.3.2.15</ecNumber>
    </recommendedName>
</protein>
<keyword evidence="4" id="KW-0479">Metal-binding</keyword>
<keyword evidence="2" id="KW-0104">Cadmium</keyword>
<dbReference type="GO" id="GO:0046938">
    <property type="term" value="P:phytochelatin biosynthetic process"/>
    <property type="evidence" value="ECO:0007669"/>
    <property type="project" value="InterPro"/>
</dbReference>
<keyword evidence="7" id="KW-1185">Reference proteome</keyword>
<dbReference type="GO" id="GO:0046872">
    <property type="term" value="F:metal ion binding"/>
    <property type="evidence" value="ECO:0007669"/>
    <property type="project" value="UniProtKB-KW"/>
</dbReference>
<evidence type="ECO:0000256" key="2">
    <source>
        <dbReference type="ARBA" id="ARBA00022539"/>
    </source>
</evidence>
<dbReference type="GO" id="GO:0010038">
    <property type="term" value="P:response to metal ion"/>
    <property type="evidence" value="ECO:0007669"/>
    <property type="project" value="InterPro"/>
</dbReference>
<feature type="domain" description="Peptidase C83" evidence="5">
    <location>
        <begin position="23"/>
        <end position="246"/>
    </location>
</feature>
<evidence type="ECO:0000256" key="3">
    <source>
        <dbReference type="ARBA" id="ARBA00022679"/>
    </source>
</evidence>
<dbReference type="PANTHER" id="PTHR33447">
    <property type="entry name" value="GLUTATHIONE GAMMA-GLUTAMYLCYSTEINYLTRANSFERASE"/>
    <property type="match status" value="1"/>
</dbReference>
<dbReference type="InterPro" id="IPR038765">
    <property type="entry name" value="Papain-like_cys_pep_sf"/>
</dbReference>
<dbReference type="OrthoDB" id="8560621at2"/>
<dbReference type="HOGENOM" id="CLU_037385_0_0_3"/>
<gene>
    <name evidence="6" type="ordered locus">Cyan7822_3635</name>
</gene>
<dbReference type="SUPFAM" id="SSF54001">
    <property type="entry name" value="Cysteine proteinases"/>
    <property type="match status" value="1"/>
</dbReference>
<keyword evidence="3 6" id="KW-0808">Transferase</keyword>
<name>E0UG72_GLOV7</name>
<dbReference type="RefSeq" id="WP_013323642.1">
    <property type="nucleotide sequence ID" value="NC_014501.1"/>
</dbReference>
<sequence>MRLHRRSKLIFCTLPGIIVALGLTVEKLLGQTLPLAPNLINFNSTEGEKLLLQSKARQDYFPLSIHFLTQENPAWCGVASIVMVLNALGISAPEDPVHKPYHAFTQTNLFDNPKTSQIITAEQVSRQGMTLQQLGQLLESYSLKVKVYYGSEVSLEQFRQLVMKNLEQPNNYVIVNYLRSTLHQERGGHISPIAAYNKETDRFLILDVARYKYPPVWVSASELWQAIRTLDQASNKSRGFVLVNSP</sequence>
<evidence type="ECO:0000256" key="4">
    <source>
        <dbReference type="ARBA" id="ARBA00022723"/>
    </source>
</evidence>
<dbReference type="KEGG" id="cyj:Cyan7822_3635"/>
<dbReference type="AlphaFoldDB" id="E0UG72"/>
<dbReference type="InterPro" id="IPR038156">
    <property type="entry name" value="PCS_N_sf"/>
</dbReference>
<reference evidence="7" key="1">
    <citation type="journal article" date="2011" name="MBio">
        <title>Novel metabolic attributes of the genus Cyanothece, comprising a group of unicellular nitrogen-fixing Cyanobacteria.</title>
        <authorList>
            <person name="Bandyopadhyay A."/>
            <person name="Elvitigala T."/>
            <person name="Welsh E."/>
            <person name="Stockel J."/>
            <person name="Liberton M."/>
            <person name="Min H."/>
            <person name="Sherman L.A."/>
            <person name="Pakrasi H.B."/>
        </authorList>
    </citation>
    <scope>NUCLEOTIDE SEQUENCE [LARGE SCALE GENOMIC DNA]</scope>
    <source>
        <strain evidence="7">PCC 7822</strain>
    </source>
</reference>
<evidence type="ECO:0000256" key="1">
    <source>
        <dbReference type="ARBA" id="ARBA00012468"/>
    </source>
</evidence>
<dbReference type="Pfam" id="PF05023">
    <property type="entry name" value="Phytochelatin"/>
    <property type="match status" value="1"/>
</dbReference>
<dbReference type="PANTHER" id="PTHR33447:SF20">
    <property type="entry name" value="GLUTATHIONE GAMMA-GLUTAMYLCYSTEINYLTRANSFERASE"/>
    <property type="match status" value="1"/>
</dbReference>
<proteinExistence type="predicted"/>
<dbReference type="EMBL" id="CP002198">
    <property type="protein sequence ID" value="ADN15573.1"/>
    <property type="molecule type" value="Genomic_DNA"/>
</dbReference>
<dbReference type="PROSITE" id="PS51443">
    <property type="entry name" value="PCS"/>
    <property type="match status" value="1"/>
</dbReference>
<dbReference type="Gene3D" id="3.90.70.30">
    <property type="entry name" value="Phytochelatin synthase, N-terminal domain"/>
    <property type="match status" value="1"/>
</dbReference>
<organism evidence="6 7">
    <name type="scientific">Gloeothece verrucosa (strain PCC 7822)</name>
    <name type="common">Cyanothece sp. (strain PCC 7822)</name>
    <dbReference type="NCBI Taxonomy" id="497965"/>
    <lineage>
        <taxon>Bacteria</taxon>
        <taxon>Bacillati</taxon>
        <taxon>Cyanobacteriota</taxon>
        <taxon>Cyanophyceae</taxon>
        <taxon>Oscillatoriophycideae</taxon>
        <taxon>Chroococcales</taxon>
        <taxon>Aphanothecaceae</taxon>
        <taxon>Gloeothece</taxon>
        <taxon>Gloeothece verrucosa</taxon>
    </lineage>
</organism>
<evidence type="ECO:0000313" key="7">
    <source>
        <dbReference type="Proteomes" id="UP000008206"/>
    </source>
</evidence>
<dbReference type="InterPro" id="IPR007719">
    <property type="entry name" value="PCS_N"/>
</dbReference>
<keyword evidence="6" id="KW-0012">Acyltransferase</keyword>
<evidence type="ECO:0000313" key="6">
    <source>
        <dbReference type="EMBL" id="ADN15573.1"/>
    </source>
</evidence>
<dbReference type="Proteomes" id="UP000008206">
    <property type="component" value="Chromosome"/>
</dbReference>